<evidence type="ECO:0000313" key="2">
    <source>
        <dbReference type="EMBL" id="OBT98111.1"/>
    </source>
</evidence>
<protein>
    <submittedName>
        <fullName evidence="2">Uncharacterized protein</fullName>
    </submittedName>
</protein>
<feature type="compositionally biased region" description="Low complexity" evidence="1">
    <location>
        <begin position="10"/>
        <end position="40"/>
    </location>
</feature>
<dbReference type="RefSeq" id="XP_059319825.1">
    <property type="nucleotide sequence ID" value="XM_059463555.1"/>
</dbReference>
<sequence>MYFPYPQFFTSSSATSSASSSAASSPTSSAPSTPRSHPTSYHATSPYQSSTTSTSPISISSPCAYPSWPTRPSLQSSSRHENAPFAHTAASSYLSDDDLSPLDEEEEELLALQRAMPMRALVDTRAIREALVEEGARKKARKVKVAGRRGSGGSERGERRVKLSTIVEGSYVG</sequence>
<accession>A0A1B8GQJ8</accession>
<dbReference type="AlphaFoldDB" id="A0A1B8GQJ8"/>
<organism evidence="2 3">
    <name type="scientific">Pseudogymnoascus verrucosus</name>
    <dbReference type="NCBI Taxonomy" id="342668"/>
    <lineage>
        <taxon>Eukaryota</taxon>
        <taxon>Fungi</taxon>
        <taxon>Dikarya</taxon>
        <taxon>Ascomycota</taxon>
        <taxon>Pezizomycotina</taxon>
        <taxon>Leotiomycetes</taxon>
        <taxon>Thelebolales</taxon>
        <taxon>Thelebolaceae</taxon>
        <taxon>Pseudogymnoascus</taxon>
    </lineage>
</organism>
<dbReference type="GeneID" id="84234242"/>
<feature type="region of interest" description="Disordered" evidence="1">
    <location>
        <begin position="1"/>
        <end position="104"/>
    </location>
</feature>
<reference evidence="3" key="2">
    <citation type="journal article" date="2018" name="Nat. Commun.">
        <title>Extreme sensitivity to ultraviolet light in the fungal pathogen causing white-nose syndrome of bats.</title>
        <authorList>
            <person name="Palmer J.M."/>
            <person name="Drees K.P."/>
            <person name="Foster J.T."/>
            <person name="Lindner D.L."/>
        </authorList>
    </citation>
    <scope>NUCLEOTIDE SEQUENCE [LARGE SCALE GENOMIC DNA]</scope>
    <source>
        <strain evidence="3">UAMH 10579</strain>
    </source>
</reference>
<proteinExistence type="predicted"/>
<dbReference type="EMBL" id="KV460218">
    <property type="protein sequence ID" value="OBT98111.1"/>
    <property type="molecule type" value="Genomic_DNA"/>
</dbReference>
<feature type="region of interest" description="Disordered" evidence="1">
    <location>
        <begin position="137"/>
        <end position="161"/>
    </location>
</feature>
<evidence type="ECO:0000313" key="3">
    <source>
        <dbReference type="Proteomes" id="UP000091956"/>
    </source>
</evidence>
<gene>
    <name evidence="2" type="ORF">VE01_03677</name>
</gene>
<reference evidence="2 3" key="1">
    <citation type="submission" date="2016-03" db="EMBL/GenBank/DDBJ databases">
        <title>Comparative genomics of Pseudogymnoascus destructans, the fungus causing white-nose syndrome of bats.</title>
        <authorList>
            <person name="Palmer J.M."/>
            <person name="Drees K.P."/>
            <person name="Foster J.T."/>
            <person name="Lindner D.L."/>
        </authorList>
    </citation>
    <scope>NUCLEOTIDE SEQUENCE [LARGE SCALE GENOMIC DNA]</scope>
    <source>
        <strain evidence="2 3">UAMH 10579</strain>
    </source>
</reference>
<evidence type="ECO:0000256" key="1">
    <source>
        <dbReference type="SAM" id="MobiDB-lite"/>
    </source>
</evidence>
<dbReference type="Proteomes" id="UP000091956">
    <property type="component" value="Unassembled WGS sequence"/>
</dbReference>
<feature type="compositionally biased region" description="Low complexity" evidence="1">
    <location>
        <begin position="49"/>
        <end position="62"/>
    </location>
</feature>
<keyword evidence="3" id="KW-1185">Reference proteome</keyword>
<name>A0A1B8GQJ8_9PEZI</name>
<feature type="compositionally biased region" description="Basic residues" evidence="1">
    <location>
        <begin position="138"/>
        <end position="147"/>
    </location>
</feature>
<feature type="compositionally biased region" description="Acidic residues" evidence="1">
    <location>
        <begin position="95"/>
        <end position="104"/>
    </location>
</feature>